<proteinExistence type="predicted"/>
<dbReference type="EMBL" id="CVMV01000015">
    <property type="protein sequence ID" value="CRG93354.1"/>
    <property type="molecule type" value="Genomic_DNA"/>
</dbReference>
<dbReference type="InterPro" id="IPR036708">
    <property type="entry name" value="BipD-like_sf"/>
</dbReference>
<feature type="transmembrane region" description="Helical" evidence="1">
    <location>
        <begin position="6"/>
        <end position="23"/>
    </location>
</feature>
<keyword evidence="3" id="KW-1185">Reference proteome</keyword>
<protein>
    <submittedName>
        <fullName evidence="2">Uncharacterized protein</fullName>
    </submittedName>
</protein>
<dbReference type="RefSeq" id="XP_028526176.1">
    <property type="nucleotide sequence ID" value="XM_028673311.1"/>
</dbReference>
<dbReference type="VEuPathDB" id="PlasmoDB:PGAL8A_00105900"/>
<keyword evidence="1" id="KW-0472">Membrane</keyword>
<dbReference type="AlphaFoldDB" id="A0A1J1GQN6"/>
<dbReference type="GeneID" id="39729585"/>
<dbReference type="Proteomes" id="UP000220797">
    <property type="component" value="Unassembled WGS sequence"/>
</dbReference>
<accession>A0A1J1GQN6</accession>
<reference evidence="2" key="1">
    <citation type="submission" date="2015-04" db="EMBL/GenBank/DDBJ databases">
        <authorList>
            <consortium name="Pathogen Informatics"/>
        </authorList>
    </citation>
    <scope>NUCLEOTIDE SEQUENCE [LARGE SCALE GENOMIC DNA]</scope>
    <source>
        <strain evidence="2">8A</strain>
    </source>
</reference>
<evidence type="ECO:0000313" key="3">
    <source>
        <dbReference type="Proteomes" id="UP000220797"/>
    </source>
</evidence>
<keyword evidence="1" id="KW-1133">Transmembrane helix</keyword>
<organism evidence="2 3">
    <name type="scientific">Plasmodium gallinaceum</name>
    <dbReference type="NCBI Taxonomy" id="5849"/>
    <lineage>
        <taxon>Eukaryota</taxon>
        <taxon>Sar</taxon>
        <taxon>Alveolata</taxon>
        <taxon>Apicomplexa</taxon>
        <taxon>Aconoidasida</taxon>
        <taxon>Haemosporida</taxon>
        <taxon>Plasmodiidae</taxon>
        <taxon>Plasmodium</taxon>
        <taxon>Plasmodium (Haemamoeba)</taxon>
    </lineage>
</organism>
<dbReference type="OMA" id="PRKKRIM"/>
<evidence type="ECO:0000313" key="2">
    <source>
        <dbReference type="EMBL" id="CRG93354.1"/>
    </source>
</evidence>
<keyword evidence="1" id="KW-0812">Transmembrane</keyword>
<dbReference type="Gene3D" id="1.20.1710.10">
    <property type="entry name" value="IpaD-like"/>
    <property type="match status" value="1"/>
</dbReference>
<evidence type="ECO:0000256" key="1">
    <source>
        <dbReference type="SAM" id="Phobius"/>
    </source>
</evidence>
<gene>
    <name evidence="2" type="ORF">PGAL8A_00105900</name>
</gene>
<dbReference type="OrthoDB" id="375837at2759"/>
<sequence>MKFFKYNLFLLNIFFFFFVFILFSSSEKMLDIGSLPISEKRLAFNLIQIYNETKDAQNNFYVNFQNTQKMFNEIKKENNNNNNSSLPSFLQIKSKGPVEEETIWRALYDTQLRRSPPTEEVHVYSTEDIEKEYEQAKLDAFKSQIDIMKNQFEKNLQYMSKELSRQKNIKDVLNQIPLLEEEINKVQKKKPYKNGPIKKIYSTKIQC</sequence>
<comment type="caution">
    <text evidence="2">The sequence shown here is derived from an EMBL/GenBank/DDBJ whole genome shotgun (WGS) entry which is preliminary data.</text>
</comment>
<name>A0A1J1GQN6_PLAGA</name>